<evidence type="ECO:0000313" key="2">
    <source>
        <dbReference type="EMBL" id="KAE8292618.1"/>
    </source>
</evidence>
<comment type="caution">
    <text evidence="2">The sequence shown here is derived from an EMBL/GenBank/DDBJ whole genome shotgun (WGS) entry which is preliminary data.</text>
</comment>
<dbReference type="EMBL" id="REGW02000009">
    <property type="protein sequence ID" value="KAE8292618.1"/>
    <property type="molecule type" value="Genomic_DNA"/>
</dbReference>
<dbReference type="AlphaFoldDB" id="A0A6G0IM63"/>
<feature type="compositionally biased region" description="Basic and acidic residues" evidence="1">
    <location>
        <begin position="248"/>
        <end position="257"/>
    </location>
</feature>
<feature type="compositionally biased region" description="Basic and acidic residues" evidence="1">
    <location>
        <begin position="203"/>
        <end position="220"/>
    </location>
</feature>
<feature type="compositionally biased region" description="Basic and acidic residues" evidence="1">
    <location>
        <begin position="264"/>
        <end position="276"/>
    </location>
</feature>
<organism evidence="2 3">
    <name type="scientific">Larimichthys crocea</name>
    <name type="common">Large yellow croaker</name>
    <name type="synonym">Pseudosciaena crocea</name>
    <dbReference type="NCBI Taxonomy" id="215358"/>
    <lineage>
        <taxon>Eukaryota</taxon>
        <taxon>Metazoa</taxon>
        <taxon>Chordata</taxon>
        <taxon>Craniata</taxon>
        <taxon>Vertebrata</taxon>
        <taxon>Euteleostomi</taxon>
        <taxon>Actinopterygii</taxon>
        <taxon>Neopterygii</taxon>
        <taxon>Teleostei</taxon>
        <taxon>Neoteleostei</taxon>
        <taxon>Acanthomorphata</taxon>
        <taxon>Eupercaria</taxon>
        <taxon>Sciaenidae</taxon>
        <taxon>Larimichthys</taxon>
    </lineage>
</organism>
<feature type="compositionally biased region" description="Basic and acidic residues" evidence="1">
    <location>
        <begin position="228"/>
        <end position="240"/>
    </location>
</feature>
<reference evidence="2 3" key="1">
    <citation type="submission" date="2019-07" db="EMBL/GenBank/DDBJ databases">
        <title>Chromosome genome assembly for large yellow croaker.</title>
        <authorList>
            <person name="Xiao S."/>
        </authorList>
    </citation>
    <scope>NUCLEOTIDE SEQUENCE [LARGE SCALE GENOMIC DNA]</scope>
    <source>
        <strain evidence="2">JMULYC20181020</strain>
        <tissue evidence="2">Muscle</tissue>
    </source>
</reference>
<keyword evidence="3" id="KW-1185">Reference proteome</keyword>
<evidence type="ECO:0000256" key="1">
    <source>
        <dbReference type="SAM" id="MobiDB-lite"/>
    </source>
</evidence>
<evidence type="ECO:0000313" key="3">
    <source>
        <dbReference type="Proteomes" id="UP000424527"/>
    </source>
</evidence>
<sequence length="338" mass="38639">MSQPGSECLADRYRVATRWLGTADLRNQFYCELDQYTPKLAALYRQKSSRTGKGAEALREMLRIYDLEGEDEVEITDTQLALLSVVPDSIGSISFSPENISIVIEDEVVIRNDKKAKMAVAVQVPSLMNQAYVSPATAEVLAKYSQNICPKSSTTSVMEMILHQSKLFERKTCNKEQVEQQVAAREEEEERNICEGKRKKQQKEHQRQEERHGEEVTKERGRPRRKGPGGEEAVKEEVGCLRRRGRHGDKEVKADRGRPRRKGPGGEEAVKEEVGCLRRRGRHGDKEVKAERGRPKRKGPGGEEEVGCLRRRGQNWRQRSQSRERASKEKKDQVEKRQ</sequence>
<proteinExistence type="predicted"/>
<dbReference type="Proteomes" id="UP000424527">
    <property type="component" value="Unassembled WGS sequence"/>
</dbReference>
<feature type="compositionally biased region" description="Basic and acidic residues" evidence="1">
    <location>
        <begin position="284"/>
        <end position="293"/>
    </location>
</feature>
<accession>A0A6G0IM63</accession>
<name>A0A6G0IM63_LARCR</name>
<gene>
    <name evidence="2" type="ORF">D5F01_LYC09990</name>
</gene>
<feature type="compositionally biased region" description="Basic and acidic residues" evidence="1">
    <location>
        <begin position="321"/>
        <end position="338"/>
    </location>
</feature>
<protein>
    <submittedName>
        <fullName evidence="2">Uncharacterized protein</fullName>
    </submittedName>
</protein>
<feature type="region of interest" description="Disordered" evidence="1">
    <location>
        <begin position="183"/>
        <end position="338"/>
    </location>
</feature>